<feature type="region of interest" description="Disordered" evidence="4">
    <location>
        <begin position="1"/>
        <end position="23"/>
    </location>
</feature>
<feature type="compositionally biased region" description="Basic and acidic residues" evidence="4">
    <location>
        <begin position="73"/>
        <end position="83"/>
    </location>
</feature>
<dbReference type="PROSITE" id="PS50013">
    <property type="entry name" value="CHROMO_2"/>
    <property type="match status" value="2"/>
</dbReference>
<dbReference type="EMBL" id="GECZ01029824">
    <property type="protein sequence ID" value="JAS39945.1"/>
    <property type="molecule type" value="Transcribed_RNA"/>
</dbReference>
<dbReference type="InterPro" id="IPR017984">
    <property type="entry name" value="Chromo_dom_subgr"/>
</dbReference>
<dbReference type="Pfam" id="PF01393">
    <property type="entry name" value="Chromo_shadow"/>
    <property type="match status" value="1"/>
</dbReference>
<evidence type="ECO:0000259" key="5">
    <source>
        <dbReference type="PROSITE" id="PS50013"/>
    </source>
</evidence>
<dbReference type="InterPro" id="IPR000953">
    <property type="entry name" value="Chromo/chromo_shadow_dom"/>
</dbReference>
<evidence type="ECO:0000256" key="3">
    <source>
        <dbReference type="ARBA" id="ARBA00023242"/>
    </source>
</evidence>
<dbReference type="SMART" id="SM00298">
    <property type="entry name" value="CHROMO"/>
    <property type="match status" value="2"/>
</dbReference>
<dbReference type="GO" id="GO:0005634">
    <property type="term" value="C:nucleus"/>
    <property type="evidence" value="ECO:0007669"/>
    <property type="project" value="UniProtKB-SubCell"/>
</dbReference>
<evidence type="ECO:0000256" key="4">
    <source>
        <dbReference type="SAM" id="MobiDB-lite"/>
    </source>
</evidence>
<dbReference type="InterPro" id="IPR051219">
    <property type="entry name" value="Heterochromatin_chromo-domain"/>
</dbReference>
<keyword evidence="3" id="KW-0539">Nucleus</keyword>
<evidence type="ECO:0000256" key="1">
    <source>
        <dbReference type="ARBA" id="ARBA00004123"/>
    </source>
</evidence>
<dbReference type="SMART" id="SM00300">
    <property type="entry name" value="ChSh"/>
    <property type="match status" value="1"/>
</dbReference>
<dbReference type="InterPro" id="IPR008251">
    <property type="entry name" value="Chromo_shadow_dom"/>
</dbReference>
<dbReference type="Pfam" id="PF00385">
    <property type="entry name" value="Chromo"/>
    <property type="match status" value="1"/>
</dbReference>
<accession>A0A1B6EPS8</accession>
<keyword evidence="2" id="KW-0677">Repeat</keyword>
<feature type="domain" description="Chromo" evidence="5">
    <location>
        <begin position="120"/>
        <end position="178"/>
    </location>
</feature>
<proteinExistence type="predicted"/>
<feature type="compositionally biased region" description="Basic and acidic residues" evidence="4">
    <location>
        <begin position="9"/>
        <end position="19"/>
    </location>
</feature>
<dbReference type="GO" id="GO:0000792">
    <property type="term" value="C:heterochromatin"/>
    <property type="evidence" value="ECO:0007669"/>
    <property type="project" value="UniProtKB-ARBA"/>
</dbReference>
<organism evidence="6">
    <name type="scientific">Cuerna arida</name>
    <dbReference type="NCBI Taxonomy" id="1464854"/>
    <lineage>
        <taxon>Eukaryota</taxon>
        <taxon>Metazoa</taxon>
        <taxon>Ecdysozoa</taxon>
        <taxon>Arthropoda</taxon>
        <taxon>Hexapoda</taxon>
        <taxon>Insecta</taxon>
        <taxon>Pterygota</taxon>
        <taxon>Neoptera</taxon>
        <taxon>Paraneoptera</taxon>
        <taxon>Hemiptera</taxon>
        <taxon>Auchenorrhyncha</taxon>
        <taxon>Membracoidea</taxon>
        <taxon>Cicadellidae</taxon>
        <taxon>Cicadellinae</taxon>
        <taxon>Proconiini</taxon>
        <taxon>Cuerna</taxon>
    </lineage>
</organism>
<feature type="region of interest" description="Disordered" evidence="4">
    <location>
        <begin position="73"/>
        <end position="109"/>
    </location>
</feature>
<reference evidence="6" key="1">
    <citation type="submission" date="2015-11" db="EMBL/GenBank/DDBJ databases">
        <title>De novo transcriptome assembly of four potential Pierce s Disease insect vectors from Arizona vineyards.</title>
        <authorList>
            <person name="Tassone E.E."/>
        </authorList>
    </citation>
    <scope>NUCLEOTIDE SEQUENCE</scope>
</reference>
<dbReference type="InterPro" id="IPR016197">
    <property type="entry name" value="Chromo-like_dom_sf"/>
</dbReference>
<dbReference type="InterPro" id="IPR023780">
    <property type="entry name" value="Chromo_domain"/>
</dbReference>
<dbReference type="CDD" id="cd00034">
    <property type="entry name" value="CSD"/>
    <property type="match status" value="1"/>
</dbReference>
<dbReference type="CDD" id="cd00024">
    <property type="entry name" value="CD_CSD"/>
    <property type="match status" value="1"/>
</dbReference>
<evidence type="ECO:0000256" key="2">
    <source>
        <dbReference type="ARBA" id="ARBA00022737"/>
    </source>
</evidence>
<dbReference type="PROSITE" id="PS00598">
    <property type="entry name" value="CHROMO_1"/>
    <property type="match status" value="1"/>
</dbReference>
<evidence type="ECO:0000313" key="6">
    <source>
        <dbReference type="EMBL" id="JAS39945.1"/>
    </source>
</evidence>
<dbReference type="InterPro" id="IPR023779">
    <property type="entry name" value="Chromodomain_CS"/>
</dbReference>
<gene>
    <name evidence="6" type="ORF">g.1506</name>
</gene>
<feature type="domain" description="Chromo" evidence="5">
    <location>
        <begin position="25"/>
        <end position="83"/>
    </location>
</feature>
<sequence length="194" mass="22356">MPSDTEIVNNHDESEKEVGEEAEEYVVERIVDVRTRRGVKHYFIKWSGYPDSENTWEPEENLTCPELIEEFKRKQKEESEKRESKKRKTSPDSDAGTAQKARKDKKVKRDNAMNGFDKGYKVDKILGASETLGELHFLIKWKEVVDPEIVPAKIANVKCPAEVIKFYEQRLIWDEMFSGTNGNDVQVDGDGSDK</sequence>
<dbReference type="FunFam" id="2.40.50.40:FF:000031">
    <property type="entry name" value="Heterochromatin protein 1"/>
    <property type="match status" value="1"/>
</dbReference>
<comment type="subcellular location">
    <subcellularLocation>
        <location evidence="1">Nucleus</location>
    </subcellularLocation>
</comment>
<dbReference type="Gene3D" id="2.40.50.40">
    <property type="match status" value="2"/>
</dbReference>
<protein>
    <recommendedName>
        <fullName evidence="5">Chromo domain-containing protein</fullName>
    </recommendedName>
</protein>
<dbReference type="PRINTS" id="PR00504">
    <property type="entry name" value="CHROMODOMAIN"/>
</dbReference>
<dbReference type="SUPFAM" id="SSF54160">
    <property type="entry name" value="Chromo domain-like"/>
    <property type="match status" value="2"/>
</dbReference>
<dbReference type="AlphaFoldDB" id="A0A1B6EPS8"/>
<name>A0A1B6EPS8_9HEMI</name>
<dbReference type="PANTHER" id="PTHR22812">
    <property type="entry name" value="CHROMOBOX PROTEIN"/>
    <property type="match status" value="1"/>
</dbReference>